<dbReference type="EMBL" id="GG749447">
    <property type="protein sequence ID" value="KMW68072.1"/>
    <property type="molecule type" value="Genomic_DNA"/>
</dbReference>
<dbReference type="EMBL" id="GG749447">
    <property type="protein sequence ID" value="KMW68075.1"/>
    <property type="molecule type" value="Genomic_DNA"/>
</dbReference>
<dbReference type="Proteomes" id="UP000007802">
    <property type="component" value="Unassembled WGS sequence"/>
</dbReference>
<sequence>MLNLHITGWVSLEFGLLDFFRKLLMIYGGKGGSILYIPPVRYRHLDQGRYISRGSANDCVRSCGFRRDVRWPTYFCLELTSILRERRGKRRESYWNSMTETNHITQVYSTLGAIYMYHSHGR</sequence>
<dbReference type="AlphaFoldDB" id="A0A0J9HG96"/>
<dbReference type="EMBL" id="GG749447">
    <property type="protein sequence ID" value="KMW68074.1"/>
    <property type="molecule type" value="Genomic_DNA"/>
</dbReference>
<reference evidence="1" key="1">
    <citation type="submission" date="2010-03" db="EMBL/GenBank/DDBJ databases">
        <title>Annotation of Blastomyces dermatitidis strain ATCC 18188.</title>
        <authorList>
            <consortium name="The Broad Institute Genome Sequencing Platform"/>
            <consortium name="Broad Institute Genome Sequencing Center for Infectious Disease."/>
            <person name="Cuomo C."/>
            <person name="Klein B."/>
            <person name="Sullivan T."/>
            <person name="Heitman J."/>
            <person name="Young S."/>
            <person name="Zeng Q."/>
            <person name="Gargeya S."/>
            <person name="Alvarado L."/>
            <person name="Berlin A.M."/>
            <person name="Chapman S.B."/>
            <person name="Chen Z."/>
            <person name="Freedman E."/>
            <person name="Gellesch M."/>
            <person name="Goldberg J."/>
            <person name="Griggs A."/>
            <person name="Gujja S."/>
            <person name="Heilman E."/>
            <person name="Heiman D."/>
            <person name="Howarth C."/>
            <person name="Mehta T."/>
            <person name="Neiman D."/>
            <person name="Pearson M."/>
            <person name="Roberts A."/>
            <person name="Saif S."/>
            <person name="Shea T."/>
            <person name="Shenoy N."/>
            <person name="Sisk P."/>
            <person name="Stolte C."/>
            <person name="Sykes S."/>
            <person name="White J."/>
            <person name="Yandava C."/>
            <person name="Haas B."/>
            <person name="Nusbaum C."/>
            <person name="Birren B."/>
        </authorList>
    </citation>
    <scope>NUCLEOTIDE SEQUENCE</scope>
    <source>
        <strain evidence="1">ATCC 18188</strain>
    </source>
</reference>
<evidence type="ECO:0000313" key="1">
    <source>
        <dbReference type="EMBL" id="KMW68074.1"/>
    </source>
</evidence>
<dbReference type="EMBL" id="GG749447">
    <property type="protein sequence ID" value="KMW68073.1"/>
    <property type="molecule type" value="Genomic_DNA"/>
</dbReference>
<accession>A0A0J9HG96</accession>
<gene>
    <name evidence="1" type="ORF">BDDG_12564</name>
</gene>
<proteinExistence type="predicted"/>
<organism evidence="1">
    <name type="scientific">Ajellomyces dermatitidis (strain ATCC 18188 / CBS 674.68)</name>
    <name type="common">Blastomyces dermatitidis</name>
    <dbReference type="NCBI Taxonomy" id="653446"/>
    <lineage>
        <taxon>Eukaryota</taxon>
        <taxon>Fungi</taxon>
        <taxon>Dikarya</taxon>
        <taxon>Ascomycota</taxon>
        <taxon>Pezizomycotina</taxon>
        <taxon>Eurotiomycetes</taxon>
        <taxon>Eurotiomycetidae</taxon>
        <taxon>Onygenales</taxon>
        <taxon>Ajellomycetaceae</taxon>
        <taxon>Blastomyces</taxon>
    </lineage>
</organism>
<protein>
    <submittedName>
        <fullName evidence="1">Uncharacterized protein</fullName>
    </submittedName>
</protein>
<name>A0A0J9HG96_AJEDA</name>
<dbReference type="EMBL" id="GG749447">
    <property type="protein sequence ID" value="KMW68071.1"/>
    <property type="molecule type" value="Genomic_DNA"/>
</dbReference>